<comment type="function">
    <text evidence="6">Part of the dynactin complex that activates the molecular motor dynein for ultra-processive transport along microtubules.</text>
</comment>
<comment type="subcellular location">
    <subcellularLocation>
        <location evidence="1">Cytoplasm</location>
        <location evidence="1">Cytoskeleton</location>
    </subcellularLocation>
</comment>
<evidence type="ECO:0000256" key="5">
    <source>
        <dbReference type="ARBA" id="ARBA00023212"/>
    </source>
</evidence>
<dbReference type="PANTHER" id="PTHR13072">
    <property type="entry name" value="DYNACTIN 6"/>
    <property type="match status" value="1"/>
</dbReference>
<dbReference type="GO" id="GO:0005869">
    <property type="term" value="C:dynactin complex"/>
    <property type="evidence" value="ECO:0007669"/>
    <property type="project" value="InterPro"/>
</dbReference>
<dbReference type="PANTHER" id="PTHR13072:SF0">
    <property type="entry name" value="DYNACTIN SUBUNIT 6"/>
    <property type="match status" value="1"/>
</dbReference>
<sequence>MSASQKPSTARPSSTSAPRTGTSANPSIPKPPLSIHPTATISEITYFQGKHPISIGAGTVVHPRAKLLSFEGPISIGEGCIIGEKSVIGGPQAAPSTSEYASQASVTPSAPEVTIIENSVLLGPLATVSSGCHIHSAAVVDASALLGRRVRLGRHAKVCSLCQIPDDGVVEDWIVAWGGGAGGMGLQRRRRADGRGSKGDTASLNGRAVENARLVVLNKERETLTKLIGVGAAAAAAAPRRR</sequence>
<proteinExistence type="inferred from homology"/>
<evidence type="ECO:0000256" key="7">
    <source>
        <dbReference type="SAM" id="MobiDB-lite"/>
    </source>
</evidence>
<evidence type="ECO:0000256" key="2">
    <source>
        <dbReference type="ARBA" id="ARBA00007719"/>
    </source>
</evidence>
<dbReference type="EMBL" id="CP120630">
    <property type="protein sequence ID" value="WEW60668.1"/>
    <property type="molecule type" value="Genomic_DNA"/>
</dbReference>
<keyword evidence="9" id="KW-1185">Reference proteome</keyword>
<dbReference type="InterPro" id="IPR027777">
    <property type="entry name" value="DCTN6"/>
</dbReference>
<gene>
    <name evidence="8" type="ORF">PRK78_006155</name>
</gene>
<feature type="region of interest" description="Disordered" evidence="7">
    <location>
        <begin position="1"/>
        <end position="35"/>
    </location>
</feature>
<accession>A0AAF0DM06</accession>
<evidence type="ECO:0000256" key="1">
    <source>
        <dbReference type="ARBA" id="ARBA00004245"/>
    </source>
</evidence>
<evidence type="ECO:0000313" key="8">
    <source>
        <dbReference type="EMBL" id="WEW60668.1"/>
    </source>
</evidence>
<dbReference type="Gene3D" id="2.160.10.10">
    <property type="entry name" value="Hexapeptide repeat proteins"/>
    <property type="match status" value="1"/>
</dbReference>
<keyword evidence="4" id="KW-0963">Cytoplasm</keyword>
<dbReference type="SUPFAM" id="SSF51161">
    <property type="entry name" value="Trimeric LpxA-like enzymes"/>
    <property type="match status" value="1"/>
</dbReference>
<organism evidence="8 9">
    <name type="scientific">Emydomyces testavorans</name>
    <dbReference type="NCBI Taxonomy" id="2070801"/>
    <lineage>
        <taxon>Eukaryota</taxon>
        <taxon>Fungi</taxon>
        <taxon>Dikarya</taxon>
        <taxon>Ascomycota</taxon>
        <taxon>Pezizomycotina</taxon>
        <taxon>Eurotiomycetes</taxon>
        <taxon>Eurotiomycetidae</taxon>
        <taxon>Onygenales</taxon>
        <taxon>Nannizziopsiaceae</taxon>
        <taxon>Emydomyces</taxon>
    </lineage>
</organism>
<dbReference type="GO" id="GO:0007052">
    <property type="term" value="P:mitotic spindle organization"/>
    <property type="evidence" value="ECO:0007669"/>
    <property type="project" value="TreeGrafter"/>
</dbReference>
<protein>
    <recommendedName>
        <fullName evidence="3">Dynactin subunit 6</fullName>
    </recommendedName>
</protein>
<keyword evidence="5" id="KW-0206">Cytoskeleton</keyword>
<reference evidence="8" key="1">
    <citation type="submission" date="2023-03" db="EMBL/GenBank/DDBJ databases">
        <title>Emydomyces testavorans Genome Sequence.</title>
        <authorList>
            <person name="Hoyer L."/>
        </authorList>
    </citation>
    <scope>NUCLEOTIDE SEQUENCE</scope>
    <source>
        <strain evidence="8">16-2883</strain>
    </source>
</reference>
<dbReference type="InterPro" id="IPR011004">
    <property type="entry name" value="Trimer_LpxA-like_sf"/>
</dbReference>
<feature type="compositionally biased region" description="Low complexity" evidence="7">
    <location>
        <begin position="7"/>
        <end position="20"/>
    </location>
</feature>
<evidence type="ECO:0000256" key="4">
    <source>
        <dbReference type="ARBA" id="ARBA00022490"/>
    </source>
</evidence>
<dbReference type="GO" id="GO:0070840">
    <property type="term" value="F:dynein complex binding"/>
    <property type="evidence" value="ECO:0007669"/>
    <property type="project" value="TreeGrafter"/>
</dbReference>
<evidence type="ECO:0000313" key="9">
    <source>
        <dbReference type="Proteomes" id="UP001219355"/>
    </source>
</evidence>
<comment type="similarity">
    <text evidence="2">Belongs to the dynactin subunits 5/6 family. Dynactin subunit 6 subfamily.</text>
</comment>
<evidence type="ECO:0000256" key="6">
    <source>
        <dbReference type="ARBA" id="ARBA00034687"/>
    </source>
</evidence>
<dbReference type="AlphaFoldDB" id="A0AAF0DM06"/>
<evidence type="ECO:0000256" key="3">
    <source>
        <dbReference type="ARBA" id="ARBA00016573"/>
    </source>
</evidence>
<dbReference type="Proteomes" id="UP001219355">
    <property type="component" value="Chromosome 4"/>
</dbReference>
<name>A0AAF0DM06_9EURO</name>